<feature type="region of interest" description="Disordered" evidence="3">
    <location>
        <begin position="1"/>
        <end position="45"/>
    </location>
</feature>
<dbReference type="EMBL" id="LCTV02000002">
    <property type="protein sequence ID" value="PRQ77137.1"/>
    <property type="molecule type" value="Genomic_DNA"/>
</dbReference>
<dbReference type="PANTHER" id="PTHR43272:SF33">
    <property type="entry name" value="AMP-BINDING DOMAIN-CONTAINING PROTEIN-RELATED"/>
    <property type="match status" value="1"/>
</dbReference>
<proteinExistence type="predicted"/>
<feature type="domain" description="AMP-dependent synthetase/ligase" evidence="4">
    <location>
        <begin position="123"/>
        <end position="540"/>
    </location>
</feature>
<keyword evidence="2" id="KW-0067">ATP-binding</keyword>
<dbReference type="Proteomes" id="UP000239560">
    <property type="component" value="Unassembled WGS sequence"/>
</dbReference>
<dbReference type="GO" id="GO:0016020">
    <property type="term" value="C:membrane"/>
    <property type="evidence" value="ECO:0007669"/>
    <property type="project" value="TreeGrafter"/>
</dbReference>
<dbReference type="GO" id="GO:0005524">
    <property type="term" value="F:ATP binding"/>
    <property type="evidence" value="ECO:0007669"/>
    <property type="project" value="UniProtKB-KW"/>
</dbReference>
<evidence type="ECO:0000259" key="4">
    <source>
        <dbReference type="Pfam" id="PF00501"/>
    </source>
</evidence>
<dbReference type="Pfam" id="PF00501">
    <property type="entry name" value="AMP-binding"/>
    <property type="match status" value="1"/>
</dbReference>
<dbReference type="InterPro" id="IPR042099">
    <property type="entry name" value="ANL_N_sf"/>
</dbReference>
<evidence type="ECO:0000313" key="5">
    <source>
        <dbReference type="EMBL" id="PRQ77137.1"/>
    </source>
</evidence>
<dbReference type="GO" id="GO:0004467">
    <property type="term" value="F:long-chain fatty acid-CoA ligase activity"/>
    <property type="evidence" value="ECO:0007669"/>
    <property type="project" value="TreeGrafter"/>
</dbReference>
<dbReference type="SUPFAM" id="SSF56801">
    <property type="entry name" value="Acetyl-CoA synthetase-like"/>
    <property type="match status" value="1"/>
</dbReference>
<comment type="caution">
    <text evidence="5">The sequence shown here is derived from an EMBL/GenBank/DDBJ whole genome shotgun (WGS) entry which is preliminary data.</text>
</comment>
<dbReference type="PROSITE" id="PS00455">
    <property type="entry name" value="AMP_BINDING"/>
    <property type="match status" value="1"/>
</dbReference>
<dbReference type="InterPro" id="IPR020845">
    <property type="entry name" value="AMP-binding_CS"/>
</dbReference>
<dbReference type="Gene3D" id="3.40.50.12780">
    <property type="entry name" value="N-terminal domain of ligase-like"/>
    <property type="match status" value="1"/>
</dbReference>
<sequence>MAAAATNPFPVELPQDHDVKRPQAVVRPRSFSSSSCPTSPRGSHRTLTTAWNARIQPLPNSQKQGSTAVYVNAQFPEWVNRTFPKDVYQSFNLGLSIRAQNDCLGKREWDPALNDWARQLTYESYESVDGHRTRVGSGLQVLRRELFPDENDVQWKVGIWSLNRPEWQYVNQACAAYSLTIVSLYDIFGPEAVEYIVNHAETRVVFANPYHIPDLLKLGKRIPSVKAIVSLDSWASIAAKGTRPGIQPAQAMKTWGESLGIRVLDLEELEQLGQANLAPHRPPTPDMIANICYTSGTTGNPKGAILLQSNIAAVTASSEHGHAIRENSVVMSYLPLSHVYEYFVENIALATGAAIAYSCGDNLRLLEDFQIAKPTFVCSVPRVLNRVYQGIKTQTIDAPGLKGALARKAFADKIHNLRTTGQATHAIWDRILFNKVKQLMGGRVENLSTGSAPINPDVLDFLRVSFCCEVTEGYGQTETSGCTNRCYNSDIWSAGAVGPPLAGVQMKLVDVPEMGYLSTDQPYPRGEICMKGANIIPGYYKDPEKTRELIDEDGWLHSGDVGSIDQLGRLRIIDRVKNLVKLSQGEYVAVEKIENVYLLCPLVAQMYVHGDGLRDHLVAIVNVDPIQFAPIASKALGKHLEPTDLAGLAEAAKDDKVVLAVAQTLAKYARDARLLGFERIEDSLHLRVEPFPADCLTPTFKSKRNVIAKTYAKELAELYTKAEGKARAKL</sequence>
<dbReference type="OrthoDB" id="1700726at2759"/>
<dbReference type="InterPro" id="IPR000873">
    <property type="entry name" value="AMP-dep_synth/lig_dom"/>
</dbReference>
<gene>
    <name evidence="5" type="ORF">AAT19DRAFT_12555</name>
</gene>
<evidence type="ECO:0000256" key="1">
    <source>
        <dbReference type="ARBA" id="ARBA00022741"/>
    </source>
</evidence>
<keyword evidence="1" id="KW-0547">Nucleotide-binding</keyword>
<protein>
    <recommendedName>
        <fullName evidence="4">AMP-dependent synthetase/ligase domain-containing protein</fullName>
    </recommendedName>
</protein>
<dbReference type="PANTHER" id="PTHR43272">
    <property type="entry name" value="LONG-CHAIN-FATTY-ACID--COA LIGASE"/>
    <property type="match status" value="1"/>
</dbReference>
<accession>A0A2T0AGK3</accession>
<organism evidence="5 6">
    <name type="scientific">Rhodotorula toruloides</name>
    <name type="common">Yeast</name>
    <name type="synonym">Rhodosporidium toruloides</name>
    <dbReference type="NCBI Taxonomy" id="5286"/>
    <lineage>
        <taxon>Eukaryota</taxon>
        <taxon>Fungi</taxon>
        <taxon>Dikarya</taxon>
        <taxon>Basidiomycota</taxon>
        <taxon>Pucciniomycotina</taxon>
        <taxon>Microbotryomycetes</taxon>
        <taxon>Sporidiobolales</taxon>
        <taxon>Sporidiobolaceae</taxon>
        <taxon>Rhodotorula</taxon>
    </lineage>
</organism>
<evidence type="ECO:0000256" key="3">
    <source>
        <dbReference type="SAM" id="MobiDB-lite"/>
    </source>
</evidence>
<evidence type="ECO:0000256" key="2">
    <source>
        <dbReference type="ARBA" id="ARBA00022840"/>
    </source>
</evidence>
<name>A0A2T0AGK3_RHOTO</name>
<evidence type="ECO:0000313" key="6">
    <source>
        <dbReference type="Proteomes" id="UP000239560"/>
    </source>
</evidence>
<dbReference type="GO" id="GO:0005783">
    <property type="term" value="C:endoplasmic reticulum"/>
    <property type="evidence" value="ECO:0007669"/>
    <property type="project" value="TreeGrafter"/>
</dbReference>
<dbReference type="AlphaFoldDB" id="A0A2T0AGK3"/>
<feature type="compositionally biased region" description="Low complexity" evidence="3">
    <location>
        <begin position="27"/>
        <end position="41"/>
    </location>
</feature>
<reference evidence="5 6" key="1">
    <citation type="journal article" date="2018" name="Elife">
        <title>Functional genomics of lipid metabolism in the oleaginous yeast Rhodosporidium toruloides.</title>
        <authorList>
            <person name="Coradetti S.T."/>
            <person name="Pinel D."/>
            <person name="Geiselman G."/>
            <person name="Ito M."/>
            <person name="Mondo S."/>
            <person name="Reilly M.C."/>
            <person name="Cheng Y.F."/>
            <person name="Bauer S."/>
            <person name="Grigoriev I."/>
            <person name="Gladden J.M."/>
            <person name="Simmons B.A."/>
            <person name="Brem R."/>
            <person name="Arkin A.P."/>
            <person name="Skerker J.M."/>
        </authorList>
    </citation>
    <scope>NUCLEOTIDE SEQUENCE [LARGE SCALE GENOMIC DNA]</scope>
    <source>
        <strain evidence="5 6">NBRC 0880</strain>
    </source>
</reference>